<keyword evidence="2" id="KW-1185">Reference proteome</keyword>
<proteinExistence type="predicted"/>
<reference evidence="1 2" key="1">
    <citation type="submission" date="2024-01" db="EMBL/GenBank/DDBJ databases">
        <title>Seven novel Bacillus-like species.</title>
        <authorList>
            <person name="Liu G."/>
        </authorList>
    </citation>
    <scope>NUCLEOTIDE SEQUENCE [LARGE SCALE GENOMIC DNA]</scope>
    <source>
        <strain evidence="1 2">FJAT-53711</strain>
    </source>
</reference>
<dbReference type="EMBL" id="JBAWSV010000013">
    <property type="protein sequence ID" value="MEI4832388.1"/>
    <property type="molecule type" value="Genomic_DNA"/>
</dbReference>
<name>A0ABU8G2G7_9BACI</name>
<dbReference type="Proteomes" id="UP001367922">
    <property type="component" value="Unassembled WGS sequence"/>
</dbReference>
<dbReference type="RefSeq" id="WP_336484521.1">
    <property type="nucleotide sequence ID" value="NZ_JBAWSV010000013.1"/>
</dbReference>
<organism evidence="1 2">
    <name type="scientific">Bacillus yunxiaonensis</name>
    <dbReference type="NCBI Taxonomy" id="3127665"/>
    <lineage>
        <taxon>Bacteria</taxon>
        <taxon>Bacillati</taxon>
        <taxon>Bacillota</taxon>
        <taxon>Bacilli</taxon>
        <taxon>Bacillales</taxon>
        <taxon>Bacillaceae</taxon>
        <taxon>Bacillus</taxon>
    </lineage>
</organism>
<protein>
    <submittedName>
        <fullName evidence="1">Uncharacterized protein</fullName>
    </submittedName>
</protein>
<sequence>MNNKLTAALATFLSTSFLLTSCGQKEASSNEKVNVLKVKGELMEF</sequence>
<dbReference type="PROSITE" id="PS51257">
    <property type="entry name" value="PROKAR_LIPOPROTEIN"/>
    <property type="match status" value="1"/>
</dbReference>
<comment type="caution">
    <text evidence="1">The sequence shown here is derived from an EMBL/GenBank/DDBJ whole genome shotgun (WGS) entry which is preliminary data.</text>
</comment>
<evidence type="ECO:0000313" key="2">
    <source>
        <dbReference type="Proteomes" id="UP001367922"/>
    </source>
</evidence>
<evidence type="ECO:0000313" key="1">
    <source>
        <dbReference type="EMBL" id="MEI4832388.1"/>
    </source>
</evidence>
<accession>A0ABU8G2G7</accession>
<gene>
    <name evidence="1" type="ORF">WAX78_23710</name>
</gene>